<dbReference type="Pfam" id="PF00534">
    <property type="entry name" value="Glycos_transf_1"/>
    <property type="match status" value="1"/>
</dbReference>
<keyword evidence="5" id="KW-1185">Reference proteome</keyword>
<dbReference type="Pfam" id="PF12000">
    <property type="entry name" value="Glyco_trans_4_3"/>
    <property type="match status" value="1"/>
</dbReference>
<dbReference type="PANTHER" id="PTHR46401">
    <property type="entry name" value="GLYCOSYLTRANSFERASE WBBK-RELATED"/>
    <property type="match status" value="1"/>
</dbReference>
<dbReference type="SUPFAM" id="SSF53756">
    <property type="entry name" value="UDP-Glycosyltransferase/glycogen phosphorylase"/>
    <property type="match status" value="1"/>
</dbReference>
<dbReference type="STRING" id="582744.Msip34_0825"/>
<dbReference type="CAZy" id="GT4">
    <property type="family name" value="Glycosyltransferase Family 4"/>
</dbReference>
<evidence type="ECO:0000259" key="3">
    <source>
        <dbReference type="Pfam" id="PF12000"/>
    </source>
</evidence>
<feature type="domain" description="Glycosyl transferase family 4" evidence="3">
    <location>
        <begin position="26"/>
        <end position="196"/>
    </location>
</feature>
<dbReference type="CDD" id="cd03818">
    <property type="entry name" value="GT4_ExpC-like"/>
    <property type="match status" value="1"/>
</dbReference>
<dbReference type="InterPro" id="IPR022623">
    <property type="entry name" value="Glyco_trans_4"/>
</dbReference>
<organism evidence="4 5">
    <name type="scientific">Methylovorus glucosotrophus (strain SIP3-4)</name>
    <dbReference type="NCBI Taxonomy" id="582744"/>
    <lineage>
        <taxon>Bacteria</taxon>
        <taxon>Pseudomonadati</taxon>
        <taxon>Pseudomonadota</taxon>
        <taxon>Betaproteobacteria</taxon>
        <taxon>Nitrosomonadales</taxon>
        <taxon>Methylophilaceae</taxon>
        <taxon>Methylovorus</taxon>
    </lineage>
</organism>
<dbReference type="EMBL" id="CP001674">
    <property type="protein sequence ID" value="ACT50073.1"/>
    <property type="molecule type" value="Genomic_DNA"/>
</dbReference>
<dbReference type="eggNOG" id="COG0438">
    <property type="taxonomic scope" value="Bacteria"/>
</dbReference>
<protein>
    <submittedName>
        <fullName evidence="4">Glycosyl transferase group 1</fullName>
    </submittedName>
</protein>
<evidence type="ECO:0000256" key="1">
    <source>
        <dbReference type="ARBA" id="ARBA00022679"/>
    </source>
</evidence>
<dbReference type="AlphaFoldDB" id="C6XBZ8"/>
<dbReference type="Gene3D" id="3.40.50.2000">
    <property type="entry name" value="Glycogen Phosphorylase B"/>
    <property type="match status" value="2"/>
</dbReference>
<dbReference type="RefSeq" id="WP_015829633.1">
    <property type="nucleotide sequence ID" value="NC_012969.1"/>
</dbReference>
<dbReference type="KEGG" id="mei:Msip34_0825"/>
<reference evidence="5" key="1">
    <citation type="submission" date="2009-07" db="EMBL/GenBank/DDBJ databases">
        <title>Complete sequence of chromosome of Methylovorus sp. SIP3-4.</title>
        <authorList>
            <person name="Lucas S."/>
            <person name="Copeland A."/>
            <person name="Lapidus A."/>
            <person name="Glavina del Rio T."/>
            <person name="Tice H."/>
            <person name="Bruce D."/>
            <person name="Goodwin L."/>
            <person name="Pitluck S."/>
            <person name="Clum A."/>
            <person name="Larimer F."/>
            <person name="Land M."/>
            <person name="Hauser L."/>
            <person name="Kyrpides N."/>
            <person name="Mikhailova N."/>
            <person name="Kayluzhnaya M."/>
            <person name="Chistoserdova L."/>
        </authorList>
    </citation>
    <scope>NUCLEOTIDE SEQUENCE [LARGE SCALE GENOMIC DNA]</scope>
    <source>
        <strain evidence="5">SIP3-4</strain>
    </source>
</reference>
<dbReference type="HOGENOM" id="CLU_054763_0_0_4"/>
<gene>
    <name evidence="4" type="ordered locus">Msip34_0825</name>
</gene>
<name>C6XBZ8_METGS</name>
<dbReference type="InterPro" id="IPR001296">
    <property type="entry name" value="Glyco_trans_1"/>
</dbReference>
<evidence type="ECO:0000313" key="4">
    <source>
        <dbReference type="EMBL" id="ACT50073.1"/>
    </source>
</evidence>
<sequence>MKFLFIHQNYPGQFKHLAVALAAMPGNEVLAMVDVANKRPASLQPGVRLISYASPKGANKETHWYLRSYEAAIRRGQQVAKAAIELKRQGFVPDVICVHAGWGEALFLKDVYPQAAIVDYFEFYYRTQGADVGFDPEFQSYNIDEFCRIKVRNSNHLLSLDNCDWGLTPTEWQASQFPEVYRSKISVIHEGVDTNIVRPDKNAQFVVTDTLTLTASQQVITFVNRNLEPYRGFHIFMRALPRILRDCPQAHVVLVGGDEVSYGRTPEEGGNWREKMMKEVGSELDMTRVHFVGRIVYDRYLSLLQISAAHVYLTYPFVLSWSMLEAMAAGCVLIASNTPPVAEVIRDGHDGLLVDFFDVQALVERVAEVVNKPEHYASLRANARQTILQQYDLQNVCLPKQLDLLQKLPGILAG</sequence>
<dbReference type="PANTHER" id="PTHR46401:SF2">
    <property type="entry name" value="GLYCOSYLTRANSFERASE WBBK-RELATED"/>
    <property type="match status" value="1"/>
</dbReference>
<feature type="domain" description="Glycosyl transferase family 1" evidence="2">
    <location>
        <begin position="217"/>
        <end position="385"/>
    </location>
</feature>
<accession>C6XBZ8</accession>
<dbReference type="Proteomes" id="UP000002743">
    <property type="component" value="Chromosome"/>
</dbReference>
<dbReference type="OrthoDB" id="5416057at2"/>
<proteinExistence type="predicted"/>
<evidence type="ECO:0000313" key="5">
    <source>
        <dbReference type="Proteomes" id="UP000002743"/>
    </source>
</evidence>
<evidence type="ECO:0000259" key="2">
    <source>
        <dbReference type="Pfam" id="PF00534"/>
    </source>
</evidence>
<reference evidence="4 5" key="2">
    <citation type="journal article" date="2011" name="J. Bacteriol.">
        <title>Genomes of three methylotrophs from a single niche uncover genetic and metabolic divergence of Methylophilaceae.</title>
        <authorList>
            <person name="Lapidus A."/>
            <person name="Clum A."/>
            <person name="Labutti K."/>
            <person name="Kaluzhnaya M.G."/>
            <person name="Lim S."/>
            <person name="Beck D.A."/>
            <person name="Glavina Del Rio T."/>
            <person name="Nolan M."/>
            <person name="Mavromatis K."/>
            <person name="Huntemann M."/>
            <person name="Lucas S."/>
            <person name="Lidstrom M.E."/>
            <person name="Ivanova N."/>
            <person name="Chistoserdova L."/>
        </authorList>
    </citation>
    <scope>NUCLEOTIDE SEQUENCE [LARGE SCALE GENOMIC DNA]</scope>
    <source>
        <strain evidence="4 5">SIP3-4</strain>
    </source>
</reference>
<dbReference type="GO" id="GO:0016757">
    <property type="term" value="F:glycosyltransferase activity"/>
    <property type="evidence" value="ECO:0007669"/>
    <property type="project" value="InterPro"/>
</dbReference>
<dbReference type="GO" id="GO:0009103">
    <property type="term" value="P:lipopolysaccharide biosynthetic process"/>
    <property type="evidence" value="ECO:0007669"/>
    <property type="project" value="TreeGrafter"/>
</dbReference>
<keyword evidence="1 4" id="KW-0808">Transferase</keyword>